<keyword evidence="4 5" id="KW-0472">Membrane</keyword>
<feature type="transmembrane region" description="Helical" evidence="5">
    <location>
        <begin position="16"/>
        <end position="35"/>
    </location>
</feature>
<evidence type="ECO:0000256" key="5">
    <source>
        <dbReference type="SAM" id="Phobius"/>
    </source>
</evidence>
<dbReference type="InterPro" id="IPR011990">
    <property type="entry name" value="TPR-like_helical_dom_sf"/>
</dbReference>
<feature type="transmembrane region" description="Helical" evidence="5">
    <location>
        <begin position="109"/>
        <end position="126"/>
    </location>
</feature>
<feature type="transmembrane region" description="Helical" evidence="5">
    <location>
        <begin position="181"/>
        <end position="201"/>
    </location>
</feature>
<evidence type="ECO:0000313" key="7">
    <source>
        <dbReference type="EMBL" id="ADY50875.1"/>
    </source>
</evidence>
<feature type="transmembrane region" description="Helical" evidence="5">
    <location>
        <begin position="384"/>
        <end position="406"/>
    </location>
</feature>
<feature type="transmembrane region" description="Helical" evidence="5">
    <location>
        <begin position="50"/>
        <end position="73"/>
    </location>
</feature>
<proteinExistence type="predicted"/>
<feature type="transmembrane region" description="Helical" evidence="5">
    <location>
        <begin position="80"/>
        <end position="97"/>
    </location>
</feature>
<reference evidence="7 8" key="1">
    <citation type="journal article" date="2011" name="Stand. Genomic Sci.">
        <title>Complete genome sequence of the gliding, heparinolytic Pedobacter saltans type strain (113).</title>
        <authorList>
            <person name="Liolios K."/>
            <person name="Sikorski J."/>
            <person name="Lu M."/>
            <person name="Nolan M."/>
            <person name="Lapidus A."/>
            <person name="Lucas S."/>
            <person name="Hammon N."/>
            <person name="Deshpande S."/>
            <person name="Cheng J.F."/>
            <person name="Tapia R."/>
            <person name="Han C."/>
            <person name="Goodwin L."/>
            <person name="Pitluck S."/>
            <person name="Huntemann M."/>
            <person name="Ivanova N."/>
            <person name="Pagani I."/>
            <person name="Mavromatis K."/>
            <person name="Ovchinikova G."/>
            <person name="Pati A."/>
            <person name="Chen A."/>
            <person name="Palaniappan K."/>
            <person name="Land M."/>
            <person name="Hauser L."/>
            <person name="Brambilla E.M."/>
            <person name="Kotsyurbenko O."/>
            <person name="Rohde M."/>
            <person name="Tindall B.J."/>
            <person name="Abt B."/>
            <person name="Goker M."/>
            <person name="Detter J.C."/>
            <person name="Woyke T."/>
            <person name="Bristow J."/>
            <person name="Eisen J.A."/>
            <person name="Markowitz V."/>
            <person name="Hugenholtz P."/>
            <person name="Klenk H.P."/>
            <person name="Kyrpides N.C."/>
        </authorList>
    </citation>
    <scope>NUCLEOTIDE SEQUENCE [LARGE SCALE GENOMIC DNA]</scope>
    <source>
        <strain evidence="8">ATCC 51119 / DSM 12145 / JCM 21818 / LMG 10337 / NBRC 100064 / NCIMB 13643</strain>
    </source>
</reference>
<feature type="transmembrane region" description="Helical" evidence="5">
    <location>
        <begin position="208"/>
        <end position="227"/>
    </location>
</feature>
<dbReference type="EMBL" id="CP002545">
    <property type="protein sequence ID" value="ADY50875.1"/>
    <property type="molecule type" value="Genomic_DNA"/>
</dbReference>
<dbReference type="PANTHER" id="PTHR37422">
    <property type="entry name" value="TEICHURONIC ACID BIOSYNTHESIS PROTEIN TUAE"/>
    <property type="match status" value="1"/>
</dbReference>
<dbReference type="HOGENOM" id="CLU_030792_0_0_10"/>
<dbReference type="SUPFAM" id="SSF48452">
    <property type="entry name" value="TPR-like"/>
    <property type="match status" value="1"/>
</dbReference>
<comment type="subcellular location">
    <subcellularLocation>
        <location evidence="1">Membrane</location>
        <topology evidence="1">Multi-pass membrane protein</topology>
    </subcellularLocation>
</comment>
<dbReference type="STRING" id="762903.Pedsa_0290"/>
<protein>
    <submittedName>
        <fullName evidence="7">O-antigen polymerase</fullName>
    </submittedName>
</protein>
<feature type="transmembrane region" description="Helical" evidence="5">
    <location>
        <begin position="412"/>
        <end position="429"/>
    </location>
</feature>
<evidence type="ECO:0000256" key="4">
    <source>
        <dbReference type="ARBA" id="ARBA00023136"/>
    </source>
</evidence>
<keyword evidence="3 5" id="KW-1133">Transmembrane helix</keyword>
<reference evidence="8" key="2">
    <citation type="submission" date="2011-02" db="EMBL/GenBank/DDBJ databases">
        <title>The complete genome of Pedobacter saltans DSM 12145.</title>
        <authorList>
            <consortium name="US DOE Joint Genome Institute (JGI-PGF)"/>
            <person name="Lucas S."/>
            <person name="Copeland A."/>
            <person name="Lapidus A."/>
            <person name="Bruce D."/>
            <person name="Goodwin L."/>
            <person name="Pitluck S."/>
            <person name="Kyrpides N."/>
            <person name="Mavromatis K."/>
            <person name="Pagani I."/>
            <person name="Ivanova N."/>
            <person name="Ovchinnikova G."/>
            <person name="Lu M."/>
            <person name="Detter J.C."/>
            <person name="Han C."/>
            <person name="Land M."/>
            <person name="Hauser L."/>
            <person name="Markowitz V."/>
            <person name="Cheng J.-F."/>
            <person name="Hugenholtz P."/>
            <person name="Woyke T."/>
            <person name="Wu D."/>
            <person name="Tindall B."/>
            <person name="Pomrenke H.G."/>
            <person name="Brambilla E."/>
            <person name="Klenk H.-P."/>
            <person name="Eisen J.A."/>
        </authorList>
    </citation>
    <scope>NUCLEOTIDE SEQUENCE [LARGE SCALE GENOMIC DNA]</scope>
    <source>
        <strain evidence="8">ATCC 51119 / DSM 12145 / JCM 21818 / LMG 10337 / NBRC 100064 / NCIMB 13643</strain>
    </source>
</reference>
<name>F0S4B8_PSESL</name>
<dbReference type="PANTHER" id="PTHR37422:SF13">
    <property type="entry name" value="LIPOPOLYSACCHARIDE BIOSYNTHESIS PROTEIN PA4999-RELATED"/>
    <property type="match status" value="1"/>
</dbReference>
<sequence>MNITANPKQSSKRKHIYMWLMVLLTSTFLTISFIVPQSIMVNAFVTGPKIVFYLQMSILLLVTSVGLITNMIYIKAAKINLTDILIVVTLLYILIKQGLSQDDFFSDKLSNYICLTILYLILKTYVTTLNPKQLQQFVYYQILLTAVILLSSSLYGLFQLYDLVNPNDMFFKVTGQFKSPAPYANYLTALLPLTFATYLLYPQGSPHATIIKFISLSATLAGTLILPITYTRAAWFGTVAAALFIIFYKYQVFRFFTIRKTVFALGGLLFTGFLFLLALYHLKPKSADGRLLVWEISTDIIKQNTLTGIGYGNFESRYNTYQATYFAADNRDPQKIELADKVYYPYNIFIQIFTEQGIIGLALFIAILYSIFKQFYKNTFKVQSNAYFGVGVAASIIAIIICGQFSYPFDVLAVHIVFFINLALLSAFNDIEANQIHLKKFSKNFSLIIGILLFSGSITLFLKAKNKFNAYTTWKIYTNENQSSAKFSELYPSLKTDANFRAKYGKLLLDEKKYKEAISILGEANRYMSDPFICINLAEAYIAIKEYNKAEYFLILASNMIPNRLYSKYLLAKLYFNTKQIDKAKEVSQNILSTNPKIPSPAIKEMKDDIRRLIAHSSN</sequence>
<dbReference type="GO" id="GO:0016020">
    <property type="term" value="C:membrane"/>
    <property type="evidence" value="ECO:0007669"/>
    <property type="project" value="UniProtKB-SubCell"/>
</dbReference>
<feature type="transmembrane region" description="Helical" evidence="5">
    <location>
        <begin position="233"/>
        <end position="250"/>
    </location>
</feature>
<gene>
    <name evidence="7" type="ordered locus">Pedsa_0290</name>
</gene>
<accession>F0S4B8</accession>
<evidence type="ECO:0000256" key="3">
    <source>
        <dbReference type="ARBA" id="ARBA00022989"/>
    </source>
</evidence>
<keyword evidence="8" id="KW-1185">Reference proteome</keyword>
<dbReference type="OrthoDB" id="1454576at2"/>
<feature type="transmembrane region" description="Helical" evidence="5">
    <location>
        <begin position="262"/>
        <end position="282"/>
    </location>
</feature>
<evidence type="ECO:0000256" key="2">
    <source>
        <dbReference type="ARBA" id="ARBA00022692"/>
    </source>
</evidence>
<dbReference type="Pfam" id="PF04932">
    <property type="entry name" value="Wzy_C"/>
    <property type="match status" value="1"/>
</dbReference>
<evidence type="ECO:0000313" key="8">
    <source>
        <dbReference type="Proteomes" id="UP000000310"/>
    </source>
</evidence>
<organism evidence="7 8">
    <name type="scientific">Pseudopedobacter saltans (strain ATCC 51119 / DSM 12145 / JCM 21818 / CCUG 39354 / LMG 10337 / NBRC 100064 / NCIMB 13643)</name>
    <name type="common">Pedobacter saltans</name>
    <dbReference type="NCBI Taxonomy" id="762903"/>
    <lineage>
        <taxon>Bacteria</taxon>
        <taxon>Pseudomonadati</taxon>
        <taxon>Bacteroidota</taxon>
        <taxon>Sphingobacteriia</taxon>
        <taxon>Sphingobacteriales</taxon>
        <taxon>Sphingobacteriaceae</taxon>
        <taxon>Pseudopedobacter</taxon>
    </lineage>
</organism>
<feature type="transmembrane region" description="Helical" evidence="5">
    <location>
        <begin position="348"/>
        <end position="372"/>
    </location>
</feature>
<evidence type="ECO:0000259" key="6">
    <source>
        <dbReference type="Pfam" id="PF04932"/>
    </source>
</evidence>
<dbReference type="InterPro" id="IPR007016">
    <property type="entry name" value="O-antigen_ligase-rel_domated"/>
</dbReference>
<dbReference type="InterPro" id="IPR051533">
    <property type="entry name" value="WaaL-like"/>
</dbReference>
<dbReference type="Gene3D" id="1.25.40.10">
    <property type="entry name" value="Tetratricopeptide repeat domain"/>
    <property type="match status" value="1"/>
</dbReference>
<feature type="transmembrane region" description="Helical" evidence="5">
    <location>
        <begin position="138"/>
        <end position="161"/>
    </location>
</feature>
<feature type="domain" description="O-antigen ligase-related" evidence="6">
    <location>
        <begin position="219"/>
        <end position="365"/>
    </location>
</feature>
<keyword evidence="2 5" id="KW-0812">Transmembrane</keyword>
<dbReference type="KEGG" id="psn:Pedsa_0290"/>
<dbReference type="AlphaFoldDB" id="F0S4B8"/>
<dbReference type="Proteomes" id="UP000000310">
    <property type="component" value="Chromosome"/>
</dbReference>
<dbReference type="RefSeq" id="WP_013631378.1">
    <property type="nucleotide sequence ID" value="NC_015177.1"/>
</dbReference>
<dbReference type="eggNOG" id="COG3307">
    <property type="taxonomic scope" value="Bacteria"/>
</dbReference>
<feature type="transmembrane region" description="Helical" evidence="5">
    <location>
        <begin position="441"/>
        <end position="462"/>
    </location>
</feature>
<evidence type="ECO:0000256" key="1">
    <source>
        <dbReference type="ARBA" id="ARBA00004141"/>
    </source>
</evidence>